<evidence type="ECO:0000256" key="3">
    <source>
        <dbReference type="ARBA" id="ARBA00018111"/>
    </source>
</evidence>
<evidence type="ECO:0000256" key="1">
    <source>
        <dbReference type="ARBA" id="ARBA00004496"/>
    </source>
</evidence>
<dbReference type="GO" id="GO:0005737">
    <property type="term" value="C:cytoplasm"/>
    <property type="evidence" value="ECO:0007669"/>
    <property type="project" value="UniProtKB-SubCell"/>
</dbReference>
<dbReference type="Gene3D" id="1.10.10.10">
    <property type="entry name" value="Winged helix-like DNA-binding domain superfamily/Winged helix DNA-binding domain"/>
    <property type="match status" value="2"/>
</dbReference>
<dbReference type="EMBL" id="JABZMI010000006">
    <property type="protein sequence ID" value="MBF1163582.1"/>
    <property type="molecule type" value="Genomic_DNA"/>
</dbReference>
<evidence type="ECO:0000256" key="2">
    <source>
        <dbReference type="ARBA" id="ARBA00009695"/>
    </source>
</evidence>
<name>A0A930BQ08_9RHOO</name>
<dbReference type="PANTHER" id="PTHR33602:SF1">
    <property type="entry name" value="REGULATORY PROTEIN RECX FAMILY PROTEIN"/>
    <property type="match status" value="1"/>
</dbReference>
<evidence type="ECO:0000256" key="4">
    <source>
        <dbReference type="ARBA" id="ARBA00022490"/>
    </source>
</evidence>
<evidence type="ECO:0000313" key="8">
    <source>
        <dbReference type="Proteomes" id="UP000718593"/>
    </source>
</evidence>
<feature type="domain" description="RecX second three-helical" evidence="5">
    <location>
        <begin position="50"/>
        <end position="82"/>
    </location>
</feature>
<feature type="non-terminal residue" evidence="7">
    <location>
        <position position="82"/>
    </location>
</feature>
<evidence type="ECO:0000259" key="5">
    <source>
        <dbReference type="Pfam" id="PF02631"/>
    </source>
</evidence>
<proteinExistence type="inferred from homology"/>
<dbReference type="Pfam" id="PF21982">
    <property type="entry name" value="RecX_HTH1"/>
    <property type="match status" value="1"/>
</dbReference>
<gene>
    <name evidence="7" type="ORF">HXL68_00930</name>
</gene>
<dbReference type="InterPro" id="IPR053924">
    <property type="entry name" value="RecX_HTH_2nd"/>
</dbReference>
<reference evidence="7" key="1">
    <citation type="submission" date="2020-04" db="EMBL/GenBank/DDBJ databases">
        <title>Deep metagenomics examines the oral microbiome during advanced dental caries in children, revealing novel taxa and co-occurrences with host molecules.</title>
        <authorList>
            <person name="Baker J.L."/>
            <person name="Morton J.T."/>
            <person name="Dinis M."/>
            <person name="Alvarez R."/>
            <person name="Tran N.C."/>
            <person name="Knight R."/>
            <person name="Edlund A."/>
        </authorList>
    </citation>
    <scope>NUCLEOTIDE SEQUENCE</scope>
    <source>
        <strain evidence="7">JCVI_32_bin.24</strain>
    </source>
</reference>
<keyword evidence="4" id="KW-0963">Cytoplasm</keyword>
<dbReference type="Pfam" id="PF02631">
    <property type="entry name" value="RecX_HTH2"/>
    <property type="match status" value="1"/>
</dbReference>
<dbReference type="AlphaFoldDB" id="A0A930BQ08"/>
<comment type="caution">
    <text evidence="7">The sequence shown here is derived from an EMBL/GenBank/DDBJ whole genome shotgun (WGS) entry which is preliminary data.</text>
</comment>
<evidence type="ECO:0000313" key="7">
    <source>
        <dbReference type="EMBL" id="MBF1163582.1"/>
    </source>
</evidence>
<dbReference type="InterPro" id="IPR003783">
    <property type="entry name" value="Regulatory_RecX"/>
</dbReference>
<accession>A0A930BQ08</accession>
<dbReference type="InterPro" id="IPR036388">
    <property type="entry name" value="WH-like_DNA-bd_sf"/>
</dbReference>
<dbReference type="InterPro" id="IPR053926">
    <property type="entry name" value="RecX_HTH_1st"/>
</dbReference>
<comment type="similarity">
    <text evidence="2">Belongs to the RecX family.</text>
</comment>
<comment type="subcellular location">
    <subcellularLocation>
        <location evidence="1">Cytoplasm</location>
    </subcellularLocation>
</comment>
<feature type="domain" description="RecX first three-helical" evidence="6">
    <location>
        <begin position="6"/>
        <end position="43"/>
    </location>
</feature>
<dbReference type="PANTHER" id="PTHR33602">
    <property type="entry name" value="REGULATORY PROTEIN RECX FAMILY PROTEIN"/>
    <property type="match status" value="1"/>
</dbReference>
<dbReference type="Proteomes" id="UP000718593">
    <property type="component" value="Unassembled WGS sequence"/>
</dbReference>
<evidence type="ECO:0000259" key="6">
    <source>
        <dbReference type="Pfam" id="PF21982"/>
    </source>
</evidence>
<organism evidence="7 8">
    <name type="scientific">Dechloromonas agitata</name>
    <dbReference type="NCBI Taxonomy" id="73030"/>
    <lineage>
        <taxon>Bacteria</taxon>
        <taxon>Pseudomonadati</taxon>
        <taxon>Pseudomonadota</taxon>
        <taxon>Betaproteobacteria</taxon>
        <taxon>Rhodocyclales</taxon>
        <taxon>Azonexaceae</taxon>
        <taxon>Dechloromonas</taxon>
    </lineage>
</organism>
<protein>
    <recommendedName>
        <fullName evidence="3">Regulatory protein RecX</fullName>
    </recommendedName>
</protein>
<sequence>MPDLRVRALQLLTRRDYSRAELKSKLAPHAESEEELDAVLDTLQNERLLSDARYAAQRVVARAGRYGNARLKQELRQKGVAD</sequence>
<dbReference type="GO" id="GO:0006282">
    <property type="term" value="P:regulation of DNA repair"/>
    <property type="evidence" value="ECO:0007669"/>
    <property type="project" value="InterPro"/>
</dbReference>